<proteinExistence type="predicted"/>
<evidence type="ECO:0000313" key="3">
    <source>
        <dbReference type="Proteomes" id="UP000535020"/>
    </source>
</evidence>
<feature type="chain" id="PRO_5030513590" evidence="1">
    <location>
        <begin position="22"/>
        <end position="378"/>
    </location>
</feature>
<dbReference type="AlphaFoldDB" id="A0A7Y8Y0V2"/>
<reference evidence="2 3" key="1">
    <citation type="submission" date="2020-07" db="EMBL/GenBank/DDBJ databases">
        <authorList>
            <person name="Sun Q."/>
        </authorList>
    </citation>
    <scope>NUCLEOTIDE SEQUENCE [LARGE SCALE GENOMIC DNA]</scope>
    <source>
        <strain evidence="2 3">MAH-1</strain>
    </source>
</reference>
<gene>
    <name evidence="2" type="ORF">HZF10_06375</name>
</gene>
<dbReference type="EMBL" id="JACBJI010000002">
    <property type="protein sequence ID" value="NYA70539.1"/>
    <property type="molecule type" value="Genomic_DNA"/>
</dbReference>
<keyword evidence="1" id="KW-0732">Signal</keyword>
<protein>
    <submittedName>
        <fullName evidence="2">Uncharacterized protein</fullName>
    </submittedName>
</protein>
<name>A0A7Y8Y0V2_9FLAO</name>
<evidence type="ECO:0000256" key="1">
    <source>
        <dbReference type="SAM" id="SignalP"/>
    </source>
</evidence>
<organism evidence="2 3">
    <name type="scientific">Flavobacterium agri</name>
    <dbReference type="NCBI Taxonomy" id="2743471"/>
    <lineage>
        <taxon>Bacteria</taxon>
        <taxon>Pseudomonadati</taxon>
        <taxon>Bacteroidota</taxon>
        <taxon>Flavobacteriia</taxon>
        <taxon>Flavobacteriales</taxon>
        <taxon>Flavobacteriaceae</taxon>
        <taxon>Flavobacterium</taxon>
    </lineage>
</organism>
<dbReference type="Proteomes" id="UP000535020">
    <property type="component" value="Unassembled WGS sequence"/>
</dbReference>
<evidence type="ECO:0000313" key="2">
    <source>
        <dbReference type="EMBL" id="NYA70539.1"/>
    </source>
</evidence>
<dbReference type="RefSeq" id="WP_176005347.1">
    <property type="nucleotide sequence ID" value="NZ_JABWMI010000006.1"/>
</dbReference>
<accession>A0A7Y8Y0V2</accession>
<feature type="signal peptide" evidence="1">
    <location>
        <begin position="1"/>
        <end position="21"/>
    </location>
</feature>
<keyword evidence="3" id="KW-1185">Reference proteome</keyword>
<sequence length="378" mass="43168">MRQFLTKLTLALFCVHIGAFAQDSEDETENFIFYDELTATISSLQKMTEGKTYKDADGKMFNLAFPETDFQIFTHDSLCDKATIKSAAKDVIEINEGIDFSKAVGLMVGDEFKDVVGVRVYFPAGYLKTVVVTDGVQTATKSPDYLEFYCLYGKVDENKKFYFDKMFERVWILIANKKIDKGYITEAQAREQYTAFSKGDDRAFRLNFPGSVLALQAQTNMERKNKDATALQKNIDYVNALADKYRFKRGLSEDGFRTYNPESAFLWHKKEYDRNGNITYANTKTFGNPYPLGPNAVTINQSSGEITVYGVIPFSGKEEQVPQQIQAFIADFKANVDAKYIKDKGYDTYEIEVPNANAKIMFNTVEYNKWRACFITFY</sequence>
<comment type="caution">
    <text evidence="2">The sequence shown here is derived from an EMBL/GenBank/DDBJ whole genome shotgun (WGS) entry which is preliminary data.</text>
</comment>